<evidence type="ECO:0008006" key="4">
    <source>
        <dbReference type="Google" id="ProtNLM"/>
    </source>
</evidence>
<proteinExistence type="predicted"/>
<feature type="region of interest" description="Disordered" evidence="1">
    <location>
        <begin position="104"/>
        <end position="208"/>
    </location>
</feature>
<feature type="region of interest" description="Disordered" evidence="1">
    <location>
        <begin position="343"/>
        <end position="376"/>
    </location>
</feature>
<evidence type="ECO:0000313" key="2">
    <source>
        <dbReference type="EMBL" id="TKR72181.1"/>
    </source>
</evidence>
<keyword evidence="3" id="KW-1185">Reference proteome</keyword>
<dbReference type="AlphaFoldDB" id="A0A4U5MRB1"/>
<dbReference type="EMBL" id="AZBU02000006">
    <property type="protein sequence ID" value="TKR72181.1"/>
    <property type="molecule type" value="Genomic_DNA"/>
</dbReference>
<gene>
    <name evidence="2" type="ORF">L596_019674</name>
</gene>
<name>A0A4U5MRB1_STECR</name>
<feature type="region of interest" description="Disordered" evidence="1">
    <location>
        <begin position="640"/>
        <end position="665"/>
    </location>
</feature>
<sequence length="763" mass="86183">MSLTCAFGPKATERLIDKIRLYPQFYCIDMSAKTTIADLKDDAKDDFAKILESMVKEFPGVNEDAIFKAWKNIRMNYGKPNCPDKHRGKIEYLNFLLGIESPKKAAPSATSSRRRSLRSEGDDKDENEASPKPKIAPIFNRPTPRKAVRTPLVHAPSTNQPSTSKAARTPLANGVTEAKDTVKTPLSRPVTKANPQDKPKSDRPSTSKVFPAQMVIKTESRPLPIITDTMHSKYGDKGNQALLKEVKKQPDFWRIKSLVGIQVDDLPDKCRVAFDKIVKSLSKEFEVTDDIVFTSWKSIRSKTECSRTHQKELAFMREVLNGSDGIDIKEGKKPEEPIEVADFQNEDDFVSPKSSQKAAKAHYESAQPESEPTSLEPIENMDYENTERTFLEPIENMTLSRHSSVPESSTPPSGRSFVNASLSRVCGIESCFQLCRLVKLHPSLHTQCVKTKAGFCEIKNFSSASQKAWAEIMAVMKKSYPKATSEMCLKFWRSVKLHFRTHMGGKFYKELAFLEKKVESLQHSESESNNPEPFSANASNSKIHVLPRVCGIDACLLLLKEVGKYREFYKHSLDGRSVVSELPKKAQKYWEMIVQAVREQHPDATDHLCWKFWRNIRPRARSYNGGAYLDHVQYLFKDSPGSDAPDSENGASKTNASNDFQETGVRKKREEAHFLLLKEAGKYEEFYKHNVAYDDDISTLPRNAQKCWRRSCKSSRKSIQKLPTSSAGNSGKASVISLDLTEEDFTYLMLATCFCLTTATPFR</sequence>
<evidence type="ECO:0000313" key="3">
    <source>
        <dbReference type="Proteomes" id="UP000298663"/>
    </source>
</evidence>
<evidence type="ECO:0000256" key="1">
    <source>
        <dbReference type="SAM" id="MobiDB-lite"/>
    </source>
</evidence>
<feature type="compositionally biased region" description="Polar residues" evidence="1">
    <location>
        <begin position="156"/>
        <end position="166"/>
    </location>
</feature>
<reference evidence="2 3" key="2">
    <citation type="journal article" date="2019" name="G3 (Bethesda)">
        <title>Hybrid Assembly of the Genome of the Entomopathogenic Nematode Steinernema carpocapsae Identifies the X-Chromosome.</title>
        <authorList>
            <person name="Serra L."/>
            <person name="Macchietto M."/>
            <person name="Macias-Munoz A."/>
            <person name="McGill C.J."/>
            <person name="Rodriguez I.M."/>
            <person name="Rodriguez B."/>
            <person name="Murad R."/>
            <person name="Mortazavi A."/>
        </authorList>
    </citation>
    <scope>NUCLEOTIDE SEQUENCE [LARGE SCALE GENOMIC DNA]</scope>
    <source>
        <strain evidence="2 3">ALL</strain>
    </source>
</reference>
<feature type="compositionally biased region" description="Basic and acidic residues" evidence="1">
    <location>
        <begin position="117"/>
        <end position="131"/>
    </location>
</feature>
<feature type="compositionally biased region" description="Basic and acidic residues" evidence="1">
    <location>
        <begin position="195"/>
        <end position="205"/>
    </location>
</feature>
<dbReference type="Proteomes" id="UP000298663">
    <property type="component" value="Unassembled WGS sequence"/>
</dbReference>
<feature type="compositionally biased region" description="Polar residues" evidence="1">
    <location>
        <begin position="649"/>
        <end position="661"/>
    </location>
</feature>
<protein>
    <recommendedName>
        <fullName evidence="4">MADF domain-containing protein</fullName>
    </recommendedName>
</protein>
<accession>A0A4U5MRB1</accession>
<comment type="caution">
    <text evidence="2">The sequence shown here is derived from an EMBL/GenBank/DDBJ whole genome shotgun (WGS) entry which is preliminary data.</text>
</comment>
<reference evidence="2 3" key="1">
    <citation type="journal article" date="2015" name="Genome Biol.">
        <title>Comparative genomics of Steinernema reveals deeply conserved gene regulatory networks.</title>
        <authorList>
            <person name="Dillman A.R."/>
            <person name="Macchietto M."/>
            <person name="Porter C.F."/>
            <person name="Rogers A."/>
            <person name="Williams B."/>
            <person name="Antoshechkin I."/>
            <person name="Lee M.M."/>
            <person name="Goodwin Z."/>
            <person name="Lu X."/>
            <person name="Lewis E.E."/>
            <person name="Goodrich-Blair H."/>
            <person name="Stock S.P."/>
            <person name="Adams B.J."/>
            <person name="Sternberg P.W."/>
            <person name="Mortazavi A."/>
        </authorList>
    </citation>
    <scope>NUCLEOTIDE SEQUENCE [LARGE SCALE GENOMIC DNA]</scope>
    <source>
        <strain evidence="2 3">ALL</strain>
    </source>
</reference>
<organism evidence="2 3">
    <name type="scientific">Steinernema carpocapsae</name>
    <name type="common">Entomopathogenic nematode</name>
    <dbReference type="NCBI Taxonomy" id="34508"/>
    <lineage>
        <taxon>Eukaryota</taxon>
        <taxon>Metazoa</taxon>
        <taxon>Ecdysozoa</taxon>
        <taxon>Nematoda</taxon>
        <taxon>Chromadorea</taxon>
        <taxon>Rhabditida</taxon>
        <taxon>Tylenchina</taxon>
        <taxon>Panagrolaimomorpha</taxon>
        <taxon>Strongyloidoidea</taxon>
        <taxon>Steinernematidae</taxon>
        <taxon>Steinernema</taxon>
    </lineage>
</organism>